<accession>A0A848IYJ7</accession>
<dbReference type="RefSeq" id="WP_169679746.1">
    <property type="nucleotide sequence ID" value="NZ_JABBNU010000004.1"/>
</dbReference>
<proteinExistence type="predicted"/>
<dbReference type="AlphaFoldDB" id="A0A848IYJ7"/>
<evidence type="ECO:0000313" key="1">
    <source>
        <dbReference type="EMBL" id="NMM48238.1"/>
    </source>
</evidence>
<dbReference type="InterPro" id="IPR025535">
    <property type="entry name" value="DUF4421"/>
</dbReference>
<comment type="caution">
    <text evidence="1">The sequence shown here is derived from an EMBL/GenBank/DDBJ whole genome shotgun (WGS) entry which is preliminary data.</text>
</comment>
<dbReference type="Pfam" id="PF14391">
    <property type="entry name" value="DUF4421"/>
    <property type="match status" value="1"/>
</dbReference>
<protein>
    <submittedName>
        <fullName evidence="1">DUF4421 domain-containing protein</fullName>
    </submittedName>
</protein>
<dbReference type="EMBL" id="JABBNU010000004">
    <property type="protein sequence ID" value="NMM48238.1"/>
    <property type="molecule type" value="Genomic_DNA"/>
</dbReference>
<reference evidence="1 2" key="1">
    <citation type="submission" date="2020-04" db="EMBL/GenBank/DDBJ databases">
        <title>Flammeovirgaceae bacterium KN852 isolated from deep sea.</title>
        <authorList>
            <person name="Zhang D.-C."/>
        </authorList>
    </citation>
    <scope>NUCLEOTIDE SEQUENCE [LARGE SCALE GENOMIC DNA]</scope>
    <source>
        <strain evidence="1 2">KN852</strain>
    </source>
</reference>
<evidence type="ECO:0000313" key="2">
    <source>
        <dbReference type="Proteomes" id="UP000559010"/>
    </source>
</evidence>
<keyword evidence="2" id="KW-1185">Reference proteome</keyword>
<organism evidence="1 2">
    <name type="scientific">Marinigracilibium pacificum</name>
    <dbReference type="NCBI Taxonomy" id="2729599"/>
    <lineage>
        <taxon>Bacteria</taxon>
        <taxon>Pseudomonadati</taxon>
        <taxon>Bacteroidota</taxon>
        <taxon>Cytophagia</taxon>
        <taxon>Cytophagales</taxon>
        <taxon>Flammeovirgaceae</taxon>
        <taxon>Marinigracilibium</taxon>
    </lineage>
</organism>
<dbReference type="Proteomes" id="UP000559010">
    <property type="component" value="Unassembled WGS sequence"/>
</dbReference>
<name>A0A848IYJ7_9BACT</name>
<sequence>MFNLLSVSSIAQEKDSLKQLSHEKRLIGRFYFSKKYTTLQFKSDDHQTFKYRPSTTLNMGVGATYKWATLNLAYGFDFLNPNRKTKGNTQYLDLQFHTTFSNKFIIDGFGEFYRGFATKLEKNEPYYLRPDIRVNVVGAEIMKVMNNNHFDIRPPTMSHYINQYSGYSILLGSEIIVGSIMGDSSLVPVRLGTDPSFSYDKVFFTKIAPSIGVGFKLVILKHFILDGGVSTALALGYTKTDFTNGNTFTEFYFKPDFNIRLFAGIMLGNWNIGCSLFNQRTRFLSNNKNSSINMDIGNMRFVISYRINHN</sequence>
<gene>
    <name evidence="1" type="ORF">HH304_07495</name>
</gene>